<dbReference type="Proteomes" id="UP000007800">
    <property type="component" value="Unassembled WGS sequence"/>
</dbReference>
<reference evidence="9 10" key="1">
    <citation type="submission" date="2008-07" db="EMBL/GenBank/DDBJ databases">
        <authorList>
            <person name="El-Sayed N."/>
            <person name="Caler E."/>
            <person name="Inman J."/>
            <person name="Amedeo P."/>
            <person name="Hass B."/>
            <person name="Wortman J."/>
        </authorList>
    </citation>
    <scope>NUCLEOTIDE SEQUENCE [LARGE SCALE GENOMIC DNA]</scope>
    <source>
        <strain evidence="10">ATCC 50983 / TXsc</strain>
    </source>
</reference>
<comment type="subcellular location">
    <subcellularLocation>
        <location evidence="1">Membrane</location>
        <topology evidence="1">Multi-pass membrane protein</topology>
    </subcellularLocation>
</comment>
<evidence type="ECO:0000256" key="2">
    <source>
        <dbReference type="ARBA" id="ARBA00005376"/>
    </source>
</evidence>
<dbReference type="GO" id="GO:0072546">
    <property type="term" value="C:EMC complex"/>
    <property type="evidence" value="ECO:0007669"/>
    <property type="project" value="TreeGrafter"/>
</dbReference>
<evidence type="ECO:0000256" key="8">
    <source>
        <dbReference type="SAM" id="Phobius"/>
    </source>
</evidence>
<evidence type="ECO:0000313" key="9">
    <source>
        <dbReference type="EMBL" id="EER00845.1"/>
    </source>
</evidence>
<dbReference type="FunCoup" id="C5LQW0">
    <property type="interactions" value="388"/>
</dbReference>
<dbReference type="Pfam" id="PF01956">
    <property type="entry name" value="EMC3_TMCO1"/>
    <property type="match status" value="1"/>
</dbReference>
<keyword evidence="5 8" id="KW-1133">Transmembrane helix</keyword>
<evidence type="ECO:0000256" key="5">
    <source>
        <dbReference type="ARBA" id="ARBA00022989"/>
    </source>
</evidence>
<evidence type="ECO:0000256" key="1">
    <source>
        <dbReference type="ARBA" id="ARBA00004141"/>
    </source>
</evidence>
<dbReference type="AlphaFoldDB" id="C5LQW0"/>
<dbReference type="OMA" id="KDMDPRW"/>
<dbReference type="GO" id="GO:0034975">
    <property type="term" value="P:protein folding in endoplasmic reticulum"/>
    <property type="evidence" value="ECO:0007669"/>
    <property type="project" value="TreeGrafter"/>
</dbReference>
<dbReference type="PANTHER" id="PTHR13116">
    <property type="entry name" value="ER MEMBRANE PROTEIN COMPLEX SUBUNIT 3"/>
    <property type="match status" value="1"/>
</dbReference>
<dbReference type="InParanoid" id="C5LQW0"/>
<dbReference type="RefSeq" id="XP_002768127.1">
    <property type="nucleotide sequence ID" value="XM_002768081.1"/>
</dbReference>
<keyword evidence="6 8" id="KW-0472">Membrane</keyword>
<feature type="transmembrane region" description="Helical" evidence="8">
    <location>
        <begin position="14"/>
        <end position="33"/>
    </location>
</feature>
<evidence type="ECO:0000256" key="4">
    <source>
        <dbReference type="ARBA" id="ARBA00022692"/>
    </source>
</evidence>
<keyword evidence="10" id="KW-1185">Reference proteome</keyword>
<sequence length="272" mass="30175">MTTPILLDPLIRDFVLIPIVVVVIMSNIIRMNLMQILGRATPKADPDEVKKQKLFTRVKLLRANGHFLTEKAFQSKKALYLKKDQGLLWQVPPQKNAMDAMMQAQSDPSMATGMMKNQFMFLGIHGTLGYWVSHLFSGFLVAKTPFPLTFKVKSMLQRGVDVPALDTSYVSSLSLYFFVSMSSQGIMQLYQQLRSSGDDASMAAAADTSGEDMMMMGGMMAPPPPPMPMGGGGDVKKAFETERENLDIVQHKFALEDAEARLLEKWLGAGDE</sequence>
<dbReference type="PANTHER" id="PTHR13116:SF5">
    <property type="entry name" value="ER MEMBRANE PROTEIN COMPLEX SUBUNIT 3"/>
    <property type="match status" value="1"/>
</dbReference>
<dbReference type="InterPro" id="IPR002809">
    <property type="entry name" value="EMC3/TMCO1"/>
</dbReference>
<dbReference type="InterPro" id="IPR008568">
    <property type="entry name" value="EMC3"/>
</dbReference>
<accession>C5LQW0</accession>
<dbReference type="GeneID" id="9044035"/>
<evidence type="ECO:0000256" key="6">
    <source>
        <dbReference type="ARBA" id="ARBA00023136"/>
    </source>
</evidence>
<evidence type="ECO:0000313" key="10">
    <source>
        <dbReference type="Proteomes" id="UP000007800"/>
    </source>
</evidence>
<proteinExistence type="inferred from homology"/>
<dbReference type="SMART" id="SM01415">
    <property type="entry name" value="DUF106"/>
    <property type="match status" value="1"/>
</dbReference>
<name>C5LQW0_PERM5</name>
<evidence type="ECO:0000256" key="7">
    <source>
        <dbReference type="PIRNR" id="PIRNR010045"/>
    </source>
</evidence>
<dbReference type="PIRSF" id="PIRSF010045">
    <property type="entry name" value="DUF850_TM_euk"/>
    <property type="match status" value="1"/>
</dbReference>
<dbReference type="OrthoDB" id="6745403at2759"/>
<dbReference type="EMBL" id="GG684654">
    <property type="protein sequence ID" value="EER00845.1"/>
    <property type="molecule type" value="Genomic_DNA"/>
</dbReference>
<organism evidence="10">
    <name type="scientific">Perkinsus marinus (strain ATCC 50983 / TXsc)</name>
    <dbReference type="NCBI Taxonomy" id="423536"/>
    <lineage>
        <taxon>Eukaryota</taxon>
        <taxon>Sar</taxon>
        <taxon>Alveolata</taxon>
        <taxon>Perkinsozoa</taxon>
        <taxon>Perkinsea</taxon>
        <taxon>Perkinsida</taxon>
        <taxon>Perkinsidae</taxon>
        <taxon>Perkinsus</taxon>
    </lineage>
</organism>
<evidence type="ECO:0000256" key="3">
    <source>
        <dbReference type="ARBA" id="ARBA00020822"/>
    </source>
</evidence>
<protein>
    <recommendedName>
        <fullName evidence="3 7">ER membrane protein complex subunit 3</fullName>
    </recommendedName>
</protein>
<comment type="similarity">
    <text evidence="2 7">Belongs to the EMC3 family.</text>
</comment>
<gene>
    <name evidence="9" type="ORF">Pmar_PMAR002915</name>
</gene>
<feature type="transmembrane region" description="Helical" evidence="8">
    <location>
        <begin position="119"/>
        <end position="142"/>
    </location>
</feature>
<keyword evidence="4 8" id="KW-0812">Transmembrane</keyword>